<dbReference type="EMBL" id="JAAGNZ010000001">
    <property type="protein sequence ID" value="NEU67883.1"/>
    <property type="molecule type" value="Genomic_DNA"/>
</dbReference>
<dbReference type="Gene3D" id="3.40.1420.30">
    <property type="match status" value="1"/>
</dbReference>
<sequence>MARINPLFWLAPPLLALFLSRPCQGQQKYEREYRIKSSAVPPKAARFIDDVFAKTTVHWYGEESLTGRSIEAKLKFRGNQYSVEFDTSGTIQDVEMLIRYNQIPAKTRTKLTDQLNQKFDRFSVVRTQQQWTASLADLKTAIQTDAVPALVQVRYELTLNARKNRSANYYEVLCERTGAVVQVRQLVQRNTNNLMY</sequence>
<name>A0A6M0ILX4_9BACT</name>
<dbReference type="SUPFAM" id="SSF160574">
    <property type="entry name" value="BT0923-like"/>
    <property type="match status" value="1"/>
</dbReference>
<evidence type="ECO:0000313" key="1">
    <source>
        <dbReference type="EMBL" id="NEU67883.1"/>
    </source>
</evidence>
<protein>
    <recommendedName>
        <fullName evidence="3">PepSY domain-containing protein</fullName>
    </recommendedName>
</protein>
<reference evidence="1 2" key="1">
    <citation type="submission" date="2020-02" db="EMBL/GenBank/DDBJ databases">
        <title>Draft genome sequence of two Spirosoma agri KCTC 52727 and Spirosoma terrae KCTC 52035.</title>
        <authorList>
            <person name="Rojas J."/>
            <person name="Ambika Manirajan B."/>
            <person name="Ratering S."/>
            <person name="Suarez C."/>
            <person name="Schnell S."/>
        </authorList>
    </citation>
    <scope>NUCLEOTIDE SEQUENCE [LARGE SCALE GENOMIC DNA]</scope>
    <source>
        <strain evidence="1 2">KCTC 52727</strain>
    </source>
</reference>
<proteinExistence type="predicted"/>
<dbReference type="Proteomes" id="UP000477386">
    <property type="component" value="Unassembled WGS sequence"/>
</dbReference>
<dbReference type="RefSeq" id="WP_164038737.1">
    <property type="nucleotide sequence ID" value="NZ_JAAGNZ010000001.1"/>
</dbReference>
<keyword evidence="2" id="KW-1185">Reference proteome</keyword>
<accession>A0A6M0ILX4</accession>
<evidence type="ECO:0008006" key="3">
    <source>
        <dbReference type="Google" id="ProtNLM"/>
    </source>
</evidence>
<evidence type="ECO:0000313" key="2">
    <source>
        <dbReference type="Proteomes" id="UP000477386"/>
    </source>
</evidence>
<gene>
    <name evidence="1" type="ORF">GK091_13410</name>
</gene>
<organism evidence="1 2">
    <name type="scientific">Spirosoma agri</name>
    <dbReference type="NCBI Taxonomy" id="1987381"/>
    <lineage>
        <taxon>Bacteria</taxon>
        <taxon>Pseudomonadati</taxon>
        <taxon>Bacteroidota</taxon>
        <taxon>Cytophagia</taxon>
        <taxon>Cytophagales</taxon>
        <taxon>Cytophagaceae</taxon>
        <taxon>Spirosoma</taxon>
    </lineage>
</organism>
<comment type="caution">
    <text evidence="1">The sequence shown here is derived from an EMBL/GenBank/DDBJ whole genome shotgun (WGS) entry which is preliminary data.</text>
</comment>
<dbReference type="AlphaFoldDB" id="A0A6M0ILX4"/>